<keyword evidence="3" id="KW-1185">Reference proteome</keyword>
<dbReference type="Proteomes" id="UP000266693">
    <property type="component" value="Unassembled WGS sequence"/>
</dbReference>
<dbReference type="AlphaFoldDB" id="A0A396RYN2"/>
<dbReference type="RefSeq" id="WP_118862348.1">
    <property type="nucleotide sequence ID" value="NZ_QWLV01000001.1"/>
</dbReference>
<reference evidence="2 3" key="1">
    <citation type="submission" date="2018-08" db="EMBL/GenBank/DDBJ databases">
        <title>The multiple taxonomic identification of Sphingomonas gilva.</title>
        <authorList>
            <person name="Zhu D."/>
            <person name="Zheng S."/>
        </authorList>
    </citation>
    <scope>NUCLEOTIDE SEQUENCE [LARGE SCALE GENOMIC DNA]</scope>
    <source>
        <strain evidence="2 3">ZDH117</strain>
    </source>
</reference>
<gene>
    <name evidence="2" type="ORF">D1610_01435</name>
</gene>
<dbReference type="EMBL" id="QWLV01000001">
    <property type="protein sequence ID" value="RHW18841.1"/>
    <property type="molecule type" value="Genomic_DNA"/>
</dbReference>
<evidence type="ECO:0000256" key="1">
    <source>
        <dbReference type="SAM" id="MobiDB-lite"/>
    </source>
</evidence>
<accession>A0A396RYN2</accession>
<protein>
    <submittedName>
        <fullName evidence="2">Uncharacterized protein</fullName>
    </submittedName>
</protein>
<proteinExistence type="predicted"/>
<evidence type="ECO:0000313" key="3">
    <source>
        <dbReference type="Proteomes" id="UP000266693"/>
    </source>
</evidence>
<feature type="region of interest" description="Disordered" evidence="1">
    <location>
        <begin position="1"/>
        <end position="33"/>
    </location>
</feature>
<name>A0A396RYN2_9SPHN</name>
<organism evidence="2 3">
    <name type="scientific">Sphingomonas gilva</name>
    <dbReference type="NCBI Taxonomy" id="2305907"/>
    <lineage>
        <taxon>Bacteria</taxon>
        <taxon>Pseudomonadati</taxon>
        <taxon>Pseudomonadota</taxon>
        <taxon>Alphaproteobacteria</taxon>
        <taxon>Sphingomonadales</taxon>
        <taxon>Sphingomonadaceae</taxon>
        <taxon>Sphingomonas</taxon>
    </lineage>
</organism>
<sequence>MFRSESHEFELGQGGEREFTLPPPTEDAAPGDAGEHGVLVTLELLEGDPAARDDGLMASWRDGAAEGGGLEEDAARDRPSRHRLLFGFVPAGARIDLWFRSAAGGRFRLTVTRFARALKNGLIELRCDACIEMAKQLARALVIWAGGVTPGDVLDVLEPLADLDFGEFYLRLKGSKLWRFIERSGLEAMAMILFPAVIAALRAARKVEEALHRFVCEMLGMCVRGAG</sequence>
<comment type="caution">
    <text evidence="2">The sequence shown here is derived from an EMBL/GenBank/DDBJ whole genome shotgun (WGS) entry which is preliminary data.</text>
</comment>
<feature type="compositionally biased region" description="Basic and acidic residues" evidence="1">
    <location>
        <begin position="1"/>
        <end position="19"/>
    </location>
</feature>
<evidence type="ECO:0000313" key="2">
    <source>
        <dbReference type="EMBL" id="RHW18841.1"/>
    </source>
</evidence>